<keyword evidence="2" id="KW-0645">Protease</keyword>
<proteinExistence type="inferred from homology"/>
<evidence type="ECO:0000256" key="1">
    <source>
        <dbReference type="ARBA" id="ARBA00006814"/>
    </source>
</evidence>
<dbReference type="GO" id="GO:0008047">
    <property type="term" value="F:enzyme activator activity"/>
    <property type="evidence" value="ECO:0007669"/>
    <property type="project" value="InterPro"/>
</dbReference>
<gene>
    <name evidence="5" type="ORF">AN217_16420</name>
</gene>
<comment type="caution">
    <text evidence="5">The sequence shown here is derived from an EMBL/GenBank/DDBJ whole genome shotgun (WGS) entry which is preliminary data.</text>
</comment>
<protein>
    <submittedName>
        <fullName evidence="5">Peptidase M52</fullName>
    </submittedName>
</protein>
<sequence length="181" mass="18414">MDSGGPDGGQRATAETARVTVIGVGNTFRGDDGAGPAAVARLRARTPPDGTPAGVRTVCCDGDPARLIDLWADAALAVVVDAARARPACPGRIHRLEPGPDTTWPARTTSSHGLGLGYAVALARTLGRLPGRLVVYAVEGADTSLGEGLTPAVAAALDPLVERVRAEIARAAAALPDGRRQ</sequence>
<dbReference type="EMBL" id="LJGV01000022">
    <property type="protein sequence ID" value="OEU99133.1"/>
    <property type="molecule type" value="Genomic_DNA"/>
</dbReference>
<dbReference type="PANTHER" id="PTHR30302:SF1">
    <property type="entry name" value="HYDROGENASE 2 MATURATION PROTEASE"/>
    <property type="match status" value="1"/>
</dbReference>
<dbReference type="RefSeq" id="WP_069992104.1">
    <property type="nucleotide sequence ID" value="NZ_LJGV01000022.1"/>
</dbReference>
<dbReference type="Proteomes" id="UP000175829">
    <property type="component" value="Unassembled WGS sequence"/>
</dbReference>
<reference evidence="5 6" key="1">
    <citation type="journal article" date="2016" name="Front. Microbiol.">
        <title>Comparative Genomics Analysis of Streptomyces Species Reveals Their Adaptation to the Marine Environment and Their Diversity at the Genomic Level.</title>
        <authorList>
            <person name="Tian X."/>
            <person name="Zhang Z."/>
            <person name="Yang T."/>
            <person name="Chen M."/>
            <person name="Li J."/>
            <person name="Chen F."/>
            <person name="Yang J."/>
            <person name="Li W."/>
            <person name="Zhang B."/>
            <person name="Zhang Z."/>
            <person name="Wu J."/>
            <person name="Zhang C."/>
            <person name="Long L."/>
            <person name="Xiao J."/>
        </authorList>
    </citation>
    <scope>NUCLEOTIDE SEQUENCE [LARGE SCALE GENOMIC DNA]</scope>
    <source>
        <strain evidence="5 6">SCSIO M10379</strain>
    </source>
</reference>
<dbReference type="GO" id="GO:0004190">
    <property type="term" value="F:aspartic-type endopeptidase activity"/>
    <property type="evidence" value="ECO:0007669"/>
    <property type="project" value="UniProtKB-KW"/>
</dbReference>
<dbReference type="Gene3D" id="3.40.50.1450">
    <property type="entry name" value="HybD-like"/>
    <property type="match status" value="1"/>
</dbReference>
<name>A0A1E7K5D0_9ACTN</name>
<dbReference type="InterPro" id="IPR023430">
    <property type="entry name" value="Pept_HybD-like_dom_sf"/>
</dbReference>
<dbReference type="PANTHER" id="PTHR30302">
    <property type="entry name" value="HYDROGENASE 1 MATURATION PROTEASE"/>
    <property type="match status" value="1"/>
</dbReference>
<keyword evidence="4" id="KW-0378">Hydrolase</keyword>
<dbReference type="PATRIC" id="fig|943816.4.peg.2755"/>
<keyword evidence="3" id="KW-0064">Aspartyl protease</keyword>
<dbReference type="SUPFAM" id="SSF53163">
    <property type="entry name" value="HybD-like"/>
    <property type="match status" value="1"/>
</dbReference>
<dbReference type="CDD" id="cd00518">
    <property type="entry name" value="H2MP"/>
    <property type="match status" value="1"/>
</dbReference>
<evidence type="ECO:0000256" key="4">
    <source>
        <dbReference type="ARBA" id="ARBA00022801"/>
    </source>
</evidence>
<dbReference type="Pfam" id="PF01750">
    <property type="entry name" value="HycI"/>
    <property type="match status" value="1"/>
</dbReference>
<dbReference type="InterPro" id="IPR000671">
    <property type="entry name" value="Peptidase_A31"/>
</dbReference>
<dbReference type="AlphaFoldDB" id="A0A1E7K5D0"/>
<evidence type="ECO:0000313" key="6">
    <source>
        <dbReference type="Proteomes" id="UP000175829"/>
    </source>
</evidence>
<comment type="similarity">
    <text evidence="1">Belongs to the peptidase A31 family.</text>
</comment>
<evidence type="ECO:0000313" key="5">
    <source>
        <dbReference type="EMBL" id="OEU99133.1"/>
    </source>
</evidence>
<accession>A0A1E7K5D0</accession>
<dbReference type="GO" id="GO:0016485">
    <property type="term" value="P:protein processing"/>
    <property type="evidence" value="ECO:0007669"/>
    <property type="project" value="TreeGrafter"/>
</dbReference>
<evidence type="ECO:0000256" key="3">
    <source>
        <dbReference type="ARBA" id="ARBA00022750"/>
    </source>
</evidence>
<organism evidence="5 6">
    <name type="scientific">Streptomyces qinglanensis</name>
    <dbReference type="NCBI Taxonomy" id="943816"/>
    <lineage>
        <taxon>Bacteria</taxon>
        <taxon>Bacillati</taxon>
        <taxon>Actinomycetota</taxon>
        <taxon>Actinomycetes</taxon>
        <taxon>Kitasatosporales</taxon>
        <taxon>Streptomycetaceae</taxon>
        <taxon>Streptomyces</taxon>
    </lineage>
</organism>
<dbReference type="NCBIfam" id="TIGR00072">
    <property type="entry name" value="hydrog_prot"/>
    <property type="match status" value="1"/>
</dbReference>
<evidence type="ECO:0000256" key="2">
    <source>
        <dbReference type="ARBA" id="ARBA00022670"/>
    </source>
</evidence>